<dbReference type="RefSeq" id="WP_112784094.1">
    <property type="nucleotide sequence ID" value="NZ_CP030041.1"/>
</dbReference>
<name>A0A2Z4IJ25_9BACT</name>
<dbReference type="OrthoDB" id="834817at2"/>
<protein>
    <submittedName>
        <fullName evidence="1">Uncharacterized protein</fullName>
    </submittedName>
</protein>
<dbReference type="Proteomes" id="UP000248688">
    <property type="component" value="Chromosome"/>
</dbReference>
<organism evidence="1 2">
    <name type="scientific">Echinicola strongylocentroti</name>
    <dbReference type="NCBI Taxonomy" id="1795355"/>
    <lineage>
        <taxon>Bacteria</taxon>
        <taxon>Pseudomonadati</taxon>
        <taxon>Bacteroidota</taxon>
        <taxon>Cytophagia</taxon>
        <taxon>Cytophagales</taxon>
        <taxon>Cyclobacteriaceae</taxon>
        <taxon>Echinicola</taxon>
    </lineage>
</organism>
<keyword evidence="2" id="KW-1185">Reference proteome</keyword>
<accession>A0A2Z4IJ25</accession>
<dbReference type="AlphaFoldDB" id="A0A2Z4IJ25"/>
<proteinExistence type="predicted"/>
<sequence length="274" mass="32005">MQSNQKAQFFHCYATANDNRLFTKDILNLVRLKCVHSGVEKVNLYIAISKVKSIGFMDRLFVNTVKKLFSDHPTIVLHDICFKENKGRDFSSYAVLYRKVKQLANVEDYIFFQNRSGFGPFENNWLKAFVDQLNYFPNVALCGSTINFKDHHCRSNSLMPHVQTYAFITQQKFLTMFGEAFPAESEEERLQIILKGEIGLSQFFLQKGYHVTCMEWPEKSLSATCPSLSETDIKTRVCAKHQFYHRKYFRRNKKPQVQNPLFPPVVTYLRAMFT</sequence>
<evidence type="ECO:0000313" key="1">
    <source>
        <dbReference type="EMBL" id="AWW30717.1"/>
    </source>
</evidence>
<dbReference type="EMBL" id="CP030041">
    <property type="protein sequence ID" value="AWW30717.1"/>
    <property type="molecule type" value="Genomic_DNA"/>
</dbReference>
<reference evidence="1 2" key="1">
    <citation type="submission" date="2018-06" db="EMBL/GenBank/DDBJ databases">
        <title>Echinicola strongylocentroti sp. nov., isolated from a sea urchin Strongylocentrotus intermedius.</title>
        <authorList>
            <person name="Bae S.S."/>
        </authorList>
    </citation>
    <scope>NUCLEOTIDE SEQUENCE [LARGE SCALE GENOMIC DNA]</scope>
    <source>
        <strain evidence="1 2">MEBiC08714</strain>
    </source>
</reference>
<gene>
    <name evidence="1" type="ORF">DN752_11605</name>
</gene>
<dbReference type="KEGG" id="est:DN752_11605"/>
<evidence type="ECO:0000313" key="2">
    <source>
        <dbReference type="Proteomes" id="UP000248688"/>
    </source>
</evidence>